<gene>
    <name evidence="1" type="ORF">Q9291_02825</name>
</gene>
<keyword evidence="2" id="KW-1185">Reference proteome</keyword>
<organism evidence="1 2">
    <name type="scientific">Methylophilus aquaticus</name>
    <dbReference type="NCBI Taxonomy" id="1971610"/>
    <lineage>
        <taxon>Bacteria</taxon>
        <taxon>Pseudomonadati</taxon>
        <taxon>Pseudomonadota</taxon>
        <taxon>Betaproteobacteria</taxon>
        <taxon>Nitrosomonadales</taxon>
        <taxon>Methylophilaceae</taxon>
        <taxon>Methylophilus</taxon>
    </lineage>
</organism>
<evidence type="ECO:0000313" key="1">
    <source>
        <dbReference type="EMBL" id="MDP8566776.1"/>
    </source>
</evidence>
<dbReference type="SUPFAM" id="SSF52141">
    <property type="entry name" value="Uracil-DNA glycosylase-like"/>
    <property type="match status" value="1"/>
</dbReference>
<dbReference type="InterPro" id="IPR036895">
    <property type="entry name" value="Uracil-DNA_glycosylase-like_sf"/>
</dbReference>
<dbReference type="Gene3D" id="3.40.470.10">
    <property type="entry name" value="Uracil-DNA glycosylase-like domain"/>
    <property type="match status" value="1"/>
</dbReference>
<evidence type="ECO:0000313" key="2">
    <source>
        <dbReference type="Proteomes" id="UP001225906"/>
    </source>
</evidence>
<sequence length="239" mass="26052">MRTVDKVNTMQLSREDMLRELELVPMWHLRQPSTVPAATRAAGPAPQSVQSTDPVVDATLTSASTPSDDMSRMLAEQAVPASPAVPSAAEAAQLDLPKVAEGYATQEVPEVVAEVLAEAPPAIISPWLLYCPQADDADSQQLLQNMLKAMQLPEGQYAVVQQPTLLVHTRVQYAVLFGLQAANTFLGTHYAQLAEVRGQLHPHGETQVVITHHPRDMLAQPALKKEVWFDLCLLLARKA</sequence>
<protein>
    <submittedName>
        <fullName evidence="1">Uncharacterized protein</fullName>
    </submittedName>
</protein>
<comment type="caution">
    <text evidence="1">The sequence shown here is derived from an EMBL/GenBank/DDBJ whole genome shotgun (WGS) entry which is preliminary data.</text>
</comment>
<proteinExistence type="predicted"/>
<name>A0ABT9JQD8_9PROT</name>
<dbReference type="EMBL" id="JAVCAP010000002">
    <property type="protein sequence ID" value="MDP8566776.1"/>
    <property type="molecule type" value="Genomic_DNA"/>
</dbReference>
<dbReference type="Proteomes" id="UP001225906">
    <property type="component" value="Unassembled WGS sequence"/>
</dbReference>
<accession>A0ABT9JQD8</accession>
<reference evidence="2" key="1">
    <citation type="journal article" date="2019" name="Int. J. Syst. Evol. Microbiol.">
        <title>The Global Catalogue of Microorganisms (GCM) 10K type strain sequencing project: providing services to taxonomists for standard genome sequencing and annotation.</title>
        <authorList>
            <consortium name="The Broad Institute Genomics Platform"/>
            <consortium name="The Broad Institute Genome Sequencing Center for Infectious Disease"/>
            <person name="Wu L."/>
            <person name="Ma J."/>
        </authorList>
    </citation>
    <scope>NUCLEOTIDE SEQUENCE [LARGE SCALE GENOMIC DNA]</scope>
    <source>
        <strain evidence="2">VKM B-3159</strain>
    </source>
</reference>
<dbReference type="RefSeq" id="WP_306388478.1">
    <property type="nucleotide sequence ID" value="NZ_JAVCAP010000002.1"/>
</dbReference>